<sequence length="407" mass="43745">MSITLGQKTKKVLAYLISVLGALGGALQNYIAVDLFIKSIVGGALSLSRVFAGFRQVMALGFGGLCSGMVNFFINVELLEGFLERITRNKPGTPLHGWVKFSYYAGIFVFVVTGLLFGMTAFTIGMATPMAALAVASGVFVAIIMTIQEVETWLQGFDDPKVQEKTSLKDIFLEWKLSLTPGKILGHVIAAGNVIALSLLFTLGLAEVLIALQVAALPAFIIGVSISFTFGAFTEFYFYNFFLAKFCDKLSEKWQAMKATAYAPFGVFFIASNAMVNAALTYSGVGLLTGLLVAAGIGLPPVGLIIGLGAISAFFAGSASLLLGMDFWIRKMTKAEDNVAPIVPMPVNDAPKIKAANDEVPYVSSGTSFFRSSKKDHGIELEKKTLDATENDEVYSDLDCPRYSLNR</sequence>
<dbReference type="STRING" id="658187.LDG_6176"/>
<proteinExistence type="predicted"/>
<keyword evidence="1" id="KW-0812">Transmembrane</keyword>
<dbReference type="EMBL" id="JH413808">
    <property type="protein sequence ID" value="EHL32003.1"/>
    <property type="molecule type" value="Genomic_DNA"/>
</dbReference>
<keyword evidence="3" id="KW-1185">Reference proteome</keyword>
<name>G9ELB4_9GAMM</name>
<gene>
    <name evidence="2" type="ORF">LDG_6176</name>
</gene>
<reference evidence="2 3" key="1">
    <citation type="journal article" date="2011" name="BMC Genomics">
        <title>Insight into cross-talk between intra-amoebal pathogens.</title>
        <authorList>
            <person name="Gimenez G."/>
            <person name="Bertelli C."/>
            <person name="Moliner C."/>
            <person name="Robert C."/>
            <person name="Raoult D."/>
            <person name="Fournier P.E."/>
            <person name="Greub G."/>
        </authorList>
    </citation>
    <scope>NUCLEOTIDE SEQUENCE [LARGE SCALE GENOMIC DNA]</scope>
    <source>
        <strain evidence="2 3">LLAP12</strain>
    </source>
</reference>
<feature type="transmembrane region" description="Helical" evidence="1">
    <location>
        <begin position="184"/>
        <end position="204"/>
    </location>
</feature>
<evidence type="ECO:0000256" key="1">
    <source>
        <dbReference type="SAM" id="Phobius"/>
    </source>
</evidence>
<feature type="transmembrane region" description="Helical" evidence="1">
    <location>
        <begin position="259"/>
        <end position="282"/>
    </location>
</feature>
<feature type="transmembrane region" description="Helical" evidence="1">
    <location>
        <begin position="302"/>
        <end position="324"/>
    </location>
</feature>
<feature type="transmembrane region" description="Helical" evidence="1">
    <location>
        <begin position="101"/>
        <end position="124"/>
    </location>
</feature>
<dbReference type="HOGENOM" id="CLU_675771_0_0_6"/>
<feature type="transmembrane region" description="Helical" evidence="1">
    <location>
        <begin position="57"/>
        <end position="80"/>
    </location>
</feature>
<evidence type="ECO:0000313" key="3">
    <source>
        <dbReference type="Proteomes" id="UP000002770"/>
    </source>
</evidence>
<protein>
    <recommendedName>
        <fullName evidence="4">Transmembrane protein</fullName>
    </recommendedName>
</protein>
<dbReference type="OrthoDB" id="3192540at2"/>
<evidence type="ECO:0008006" key="4">
    <source>
        <dbReference type="Google" id="ProtNLM"/>
    </source>
</evidence>
<feature type="transmembrane region" description="Helical" evidence="1">
    <location>
        <begin position="210"/>
        <end position="238"/>
    </location>
</feature>
<dbReference type="AlphaFoldDB" id="G9ELB4"/>
<feature type="transmembrane region" description="Helical" evidence="1">
    <location>
        <begin position="12"/>
        <end position="37"/>
    </location>
</feature>
<dbReference type="Proteomes" id="UP000002770">
    <property type="component" value="Unassembled WGS sequence"/>
</dbReference>
<feature type="transmembrane region" description="Helical" evidence="1">
    <location>
        <begin position="130"/>
        <end position="147"/>
    </location>
</feature>
<dbReference type="InParanoid" id="G9ELB4"/>
<keyword evidence="1" id="KW-1133">Transmembrane helix</keyword>
<keyword evidence="1" id="KW-0472">Membrane</keyword>
<evidence type="ECO:0000313" key="2">
    <source>
        <dbReference type="EMBL" id="EHL32003.1"/>
    </source>
</evidence>
<accession>G9ELB4</accession>
<organism evidence="2 3">
    <name type="scientific">Legionella drancourtii LLAP12</name>
    <dbReference type="NCBI Taxonomy" id="658187"/>
    <lineage>
        <taxon>Bacteria</taxon>
        <taxon>Pseudomonadati</taxon>
        <taxon>Pseudomonadota</taxon>
        <taxon>Gammaproteobacteria</taxon>
        <taxon>Legionellales</taxon>
        <taxon>Legionellaceae</taxon>
        <taxon>Legionella</taxon>
    </lineage>
</organism>
<dbReference type="RefSeq" id="WP_006870114.1">
    <property type="nucleotide sequence ID" value="NZ_JH413808.1"/>
</dbReference>